<name>A0A0K8NXX1_PISS1</name>
<dbReference type="Proteomes" id="UP000037660">
    <property type="component" value="Unassembled WGS sequence"/>
</dbReference>
<reference evidence="1 2" key="2">
    <citation type="journal article" date="2016" name="Science">
        <title>A bacterium that degrades and assimilates poly(ethylene terephthalate).</title>
        <authorList>
            <person name="Yoshida S."/>
            <person name="Hiraga K."/>
            <person name="Takehana T."/>
            <person name="Taniguchi I."/>
            <person name="Yamaji H."/>
            <person name="Maeda Y."/>
            <person name="Toyohara K."/>
            <person name="Miyamoto K."/>
            <person name="Kimura Y."/>
            <person name="Oda K."/>
        </authorList>
    </citation>
    <scope>NUCLEOTIDE SEQUENCE [LARGE SCALE GENOMIC DNA]</scope>
    <source>
        <strain evidence="2">NBRC 110686 / TISTR 2288 / 201-F6</strain>
    </source>
</reference>
<keyword evidence="2" id="KW-1185">Reference proteome</keyword>
<protein>
    <submittedName>
        <fullName evidence="1">Uncharacterized protein</fullName>
    </submittedName>
</protein>
<accession>A0A0K8NXX1</accession>
<evidence type="ECO:0000313" key="2">
    <source>
        <dbReference type="Proteomes" id="UP000037660"/>
    </source>
</evidence>
<sequence length="46" mass="5343">MAFDDRSFEKWRYAHEFDEGISADNEFLHRLAKALITEVVTSAVPE</sequence>
<evidence type="ECO:0000313" key="1">
    <source>
        <dbReference type="EMBL" id="GAP35226.1"/>
    </source>
</evidence>
<organism evidence="1 2">
    <name type="scientific">Piscinibacter sakaiensis</name>
    <name type="common">Ideonella sakaiensis</name>
    <dbReference type="NCBI Taxonomy" id="1547922"/>
    <lineage>
        <taxon>Bacteria</taxon>
        <taxon>Pseudomonadati</taxon>
        <taxon>Pseudomonadota</taxon>
        <taxon>Betaproteobacteria</taxon>
        <taxon>Burkholderiales</taxon>
        <taxon>Sphaerotilaceae</taxon>
        <taxon>Piscinibacter</taxon>
    </lineage>
</organism>
<reference evidence="2" key="1">
    <citation type="submission" date="2015-07" db="EMBL/GenBank/DDBJ databases">
        <title>Discovery of a poly(ethylene terephthalate assimilation.</title>
        <authorList>
            <person name="Yoshida S."/>
            <person name="Hiraga K."/>
            <person name="Takehana T."/>
            <person name="Taniguchi I."/>
            <person name="Yamaji H."/>
            <person name="Maeda Y."/>
            <person name="Toyohara K."/>
            <person name="Miyamoto K."/>
            <person name="Kimura Y."/>
            <person name="Oda K."/>
        </authorList>
    </citation>
    <scope>NUCLEOTIDE SEQUENCE [LARGE SCALE GENOMIC DNA]</scope>
    <source>
        <strain evidence="2">NBRC 110686 / TISTR 2288 / 201-F6</strain>
    </source>
</reference>
<comment type="caution">
    <text evidence="1">The sequence shown here is derived from an EMBL/GenBank/DDBJ whole genome shotgun (WGS) entry which is preliminary data.</text>
</comment>
<gene>
    <name evidence="1" type="ORF">ISF6_0817</name>
</gene>
<proteinExistence type="predicted"/>
<dbReference type="EMBL" id="BBYR01000017">
    <property type="protein sequence ID" value="GAP35226.1"/>
    <property type="molecule type" value="Genomic_DNA"/>
</dbReference>
<dbReference type="AlphaFoldDB" id="A0A0K8NXX1"/>